<evidence type="ECO:0000256" key="6">
    <source>
        <dbReference type="ARBA" id="ARBA00023137"/>
    </source>
</evidence>
<feature type="coiled-coil region" evidence="13">
    <location>
        <begin position="404"/>
        <end position="431"/>
    </location>
</feature>
<feature type="compositionally biased region" description="Basic and acidic residues" evidence="14">
    <location>
        <begin position="21"/>
        <end position="30"/>
    </location>
</feature>
<keyword evidence="3 12" id="KW-0547">Nucleotide-binding</keyword>
<dbReference type="Gene3D" id="1.10.510.10">
    <property type="entry name" value="Transferase(Phosphotransferase) domain 1"/>
    <property type="match status" value="1"/>
</dbReference>
<evidence type="ECO:0000256" key="4">
    <source>
        <dbReference type="ARBA" id="ARBA00022777"/>
    </source>
</evidence>
<dbReference type="PANTHER" id="PTHR47448:SF1">
    <property type="entry name" value="SERINE_THREONINE-PROTEIN KINASE STE7 HOMOLOG"/>
    <property type="match status" value="1"/>
</dbReference>
<evidence type="ECO:0000256" key="1">
    <source>
        <dbReference type="ARBA" id="ARBA00022527"/>
    </source>
</evidence>
<dbReference type="Proteomes" id="UP000663891">
    <property type="component" value="Unassembled WGS sequence"/>
</dbReference>
<comment type="catalytic activity">
    <reaction evidence="11">
        <text>L-tyrosyl-[protein] + ATP = O-phospho-L-tyrosyl-[protein] + ADP + H(+)</text>
        <dbReference type="Rhea" id="RHEA:10596"/>
        <dbReference type="Rhea" id="RHEA-COMP:10136"/>
        <dbReference type="Rhea" id="RHEA-COMP:20101"/>
        <dbReference type="ChEBI" id="CHEBI:15378"/>
        <dbReference type="ChEBI" id="CHEBI:30616"/>
        <dbReference type="ChEBI" id="CHEBI:46858"/>
        <dbReference type="ChEBI" id="CHEBI:61978"/>
        <dbReference type="ChEBI" id="CHEBI:456216"/>
        <dbReference type="EC" id="2.7.12.2"/>
    </reaction>
</comment>
<dbReference type="OrthoDB" id="10252354at2759"/>
<evidence type="ECO:0000256" key="5">
    <source>
        <dbReference type="ARBA" id="ARBA00022840"/>
    </source>
</evidence>
<evidence type="ECO:0000256" key="8">
    <source>
        <dbReference type="ARBA" id="ARBA00038999"/>
    </source>
</evidence>
<dbReference type="PANTHER" id="PTHR47448">
    <property type="entry name" value="DUAL SPECIFICITY MITOGEN-ACTIVATED PROTEIN KINASE KINASE DSOR1-LIKE PROTEIN"/>
    <property type="match status" value="1"/>
</dbReference>
<evidence type="ECO:0000256" key="9">
    <source>
        <dbReference type="ARBA" id="ARBA00049014"/>
    </source>
</evidence>
<dbReference type="InterPro" id="IPR011009">
    <property type="entry name" value="Kinase-like_dom_sf"/>
</dbReference>
<protein>
    <recommendedName>
        <fullName evidence="8">mitogen-activated protein kinase kinase</fullName>
        <ecNumber evidence="8">2.7.12.2</ecNumber>
    </recommendedName>
</protein>
<dbReference type="GO" id="GO:0005524">
    <property type="term" value="F:ATP binding"/>
    <property type="evidence" value="ECO:0007669"/>
    <property type="project" value="UniProtKB-UniRule"/>
</dbReference>
<keyword evidence="1" id="KW-0723">Serine/threonine-protein kinase</keyword>
<name>A0A813YA89_9BILA</name>
<feature type="region of interest" description="Disordered" evidence="14">
    <location>
        <begin position="1"/>
        <end position="33"/>
    </location>
</feature>
<evidence type="ECO:0000313" key="16">
    <source>
        <dbReference type="EMBL" id="CAF0881314.1"/>
    </source>
</evidence>
<evidence type="ECO:0000259" key="15">
    <source>
        <dbReference type="PROSITE" id="PS50011"/>
    </source>
</evidence>
<comment type="catalytic activity">
    <reaction evidence="10">
        <text>L-threonyl-[protein] + ATP = O-phospho-L-threonyl-[protein] + ADP + H(+)</text>
        <dbReference type="Rhea" id="RHEA:46608"/>
        <dbReference type="Rhea" id="RHEA-COMP:11060"/>
        <dbReference type="Rhea" id="RHEA-COMP:11605"/>
        <dbReference type="ChEBI" id="CHEBI:15378"/>
        <dbReference type="ChEBI" id="CHEBI:30013"/>
        <dbReference type="ChEBI" id="CHEBI:30616"/>
        <dbReference type="ChEBI" id="CHEBI:61977"/>
        <dbReference type="ChEBI" id="CHEBI:456216"/>
        <dbReference type="EC" id="2.7.12.2"/>
    </reaction>
</comment>
<dbReference type="AlphaFoldDB" id="A0A813YA89"/>
<evidence type="ECO:0000256" key="7">
    <source>
        <dbReference type="ARBA" id="ARBA00038035"/>
    </source>
</evidence>
<evidence type="ECO:0000256" key="11">
    <source>
        <dbReference type="ARBA" id="ARBA00051693"/>
    </source>
</evidence>
<keyword evidence="2" id="KW-0808">Transferase</keyword>
<proteinExistence type="inferred from homology"/>
<accession>A0A813YA89</accession>
<comment type="caution">
    <text evidence="16">The sequence shown here is derived from an EMBL/GenBank/DDBJ whole genome shotgun (WGS) entry which is preliminary data.</text>
</comment>
<feature type="binding site" evidence="12">
    <location>
        <position position="107"/>
    </location>
    <ligand>
        <name>ATP</name>
        <dbReference type="ChEBI" id="CHEBI:30616"/>
    </ligand>
</feature>
<dbReference type="InterPro" id="IPR017441">
    <property type="entry name" value="Protein_kinase_ATP_BS"/>
</dbReference>
<dbReference type="InterPro" id="IPR008271">
    <property type="entry name" value="Ser/Thr_kinase_AS"/>
</dbReference>
<sequence length="636" mass="73618">MPINESTSSGKNKLGLTLPEVPKDPSDQNHNENGIPDVCIERLQEEFNQLDCTDKQKDRMEEFFKAKRAVGELRQDDLVNICELGQGNGGVVWKVRHKPTDKIMARKLIYLEVKPALKTQIIRELKVLHQCNSPYIVGFYGAFAVEAQISICMEYMDGGSLDLILKKVMRIPEHILGKITVAVLRGLSYLRERHRIMHRDIKPSNILVNHQGEIKLCDFGVSAQLIDSTLHTFIGTRSYMSPERLEGAHYGVMSDIWSLGLSLVEMAVGRYPIPPPSTQDIDDLFKEDPHGNRPRPEGYGCHKGLAIFELMEWIVNETPPSLPRSHFSTEFCDFVDRCLKKSTTERADLNTLLHHPFYKRYETENDNQEVSSWIRQVCRIDLDVINENTHRRSGNSNTYEQWRANIHQELEEDLQRQVQELLNDTEQQEQLSRLRRQQFRASQRLPFQQSEIDIPQGVPWGEIDRRNRSVLYPYNPKDSVDSQDYHPSINYQTNSSFNSSFDLQSCNSYYRRRRRSSQQNSDYLLEKTSFHFQNLSDQRKPFNSNTNDSLFLYGNSIVKSNKADILNLLEQQSARSNRTTNNYINHHGVVISDDGPFWPTDYRILHPTPRLFTREITPKEFYVTANDLLSSSSSSK</sequence>
<dbReference type="Pfam" id="PF00069">
    <property type="entry name" value="Pkinase"/>
    <property type="match status" value="1"/>
</dbReference>
<dbReference type="SMART" id="SM00220">
    <property type="entry name" value="S_TKc"/>
    <property type="match status" value="1"/>
</dbReference>
<evidence type="ECO:0000256" key="12">
    <source>
        <dbReference type="PROSITE-ProRule" id="PRU10141"/>
    </source>
</evidence>
<evidence type="ECO:0000256" key="10">
    <source>
        <dbReference type="ARBA" id="ARBA00049299"/>
    </source>
</evidence>
<dbReference type="PROSITE" id="PS00107">
    <property type="entry name" value="PROTEIN_KINASE_ATP"/>
    <property type="match status" value="1"/>
</dbReference>
<dbReference type="SUPFAM" id="SSF56112">
    <property type="entry name" value="Protein kinase-like (PK-like)"/>
    <property type="match status" value="1"/>
</dbReference>
<evidence type="ECO:0000256" key="2">
    <source>
        <dbReference type="ARBA" id="ARBA00022679"/>
    </source>
</evidence>
<organism evidence="16 17">
    <name type="scientific">Adineta steineri</name>
    <dbReference type="NCBI Taxonomy" id="433720"/>
    <lineage>
        <taxon>Eukaryota</taxon>
        <taxon>Metazoa</taxon>
        <taxon>Spiralia</taxon>
        <taxon>Gnathifera</taxon>
        <taxon>Rotifera</taxon>
        <taxon>Eurotatoria</taxon>
        <taxon>Bdelloidea</taxon>
        <taxon>Adinetida</taxon>
        <taxon>Adinetidae</taxon>
        <taxon>Adineta</taxon>
    </lineage>
</organism>
<dbReference type="GO" id="GO:0004708">
    <property type="term" value="F:MAP kinase kinase activity"/>
    <property type="evidence" value="ECO:0007669"/>
    <property type="project" value="UniProtKB-EC"/>
</dbReference>
<keyword evidence="13" id="KW-0175">Coiled coil</keyword>
<reference evidence="16" key="1">
    <citation type="submission" date="2021-02" db="EMBL/GenBank/DDBJ databases">
        <authorList>
            <person name="Nowell W R."/>
        </authorList>
    </citation>
    <scope>NUCLEOTIDE SEQUENCE</scope>
</reference>
<dbReference type="GO" id="GO:0004713">
    <property type="term" value="F:protein tyrosine kinase activity"/>
    <property type="evidence" value="ECO:0007669"/>
    <property type="project" value="UniProtKB-KW"/>
</dbReference>
<evidence type="ECO:0000256" key="14">
    <source>
        <dbReference type="SAM" id="MobiDB-lite"/>
    </source>
</evidence>
<dbReference type="PROSITE" id="PS00108">
    <property type="entry name" value="PROTEIN_KINASE_ST"/>
    <property type="match status" value="1"/>
</dbReference>
<dbReference type="FunFam" id="3.30.200.20:FF:000040">
    <property type="entry name" value="Dual specificity mitogen-activated protein kinase kinase"/>
    <property type="match status" value="1"/>
</dbReference>
<dbReference type="EC" id="2.7.12.2" evidence="8"/>
<keyword evidence="6" id="KW-0829">Tyrosine-protein kinase</keyword>
<dbReference type="PROSITE" id="PS50011">
    <property type="entry name" value="PROTEIN_KINASE_DOM"/>
    <property type="match status" value="1"/>
</dbReference>
<dbReference type="GO" id="GO:0004674">
    <property type="term" value="F:protein serine/threonine kinase activity"/>
    <property type="evidence" value="ECO:0007669"/>
    <property type="project" value="UniProtKB-KW"/>
</dbReference>
<dbReference type="InterPro" id="IPR050915">
    <property type="entry name" value="MAP_kinase_kinase"/>
</dbReference>
<gene>
    <name evidence="16" type="ORF">VCS650_LOCUS8262</name>
</gene>
<evidence type="ECO:0000256" key="13">
    <source>
        <dbReference type="SAM" id="Coils"/>
    </source>
</evidence>
<dbReference type="Gene3D" id="3.30.200.20">
    <property type="entry name" value="Phosphorylase Kinase, domain 1"/>
    <property type="match status" value="1"/>
</dbReference>
<keyword evidence="5 12" id="KW-0067">ATP-binding</keyword>
<comment type="similarity">
    <text evidence="7">Belongs to the protein kinase superfamily. STE Ser/Thr protein kinase family. MAP kinase kinase subfamily.</text>
</comment>
<feature type="compositionally biased region" description="Polar residues" evidence="14">
    <location>
        <begin position="1"/>
        <end position="11"/>
    </location>
</feature>
<evidence type="ECO:0000256" key="3">
    <source>
        <dbReference type="ARBA" id="ARBA00022741"/>
    </source>
</evidence>
<feature type="domain" description="Protein kinase" evidence="15">
    <location>
        <begin position="78"/>
        <end position="358"/>
    </location>
</feature>
<evidence type="ECO:0000313" key="17">
    <source>
        <dbReference type="Proteomes" id="UP000663891"/>
    </source>
</evidence>
<comment type="catalytic activity">
    <reaction evidence="9">
        <text>L-seryl-[protein] + ATP = O-phospho-L-seryl-[protein] + ADP + H(+)</text>
        <dbReference type="Rhea" id="RHEA:17989"/>
        <dbReference type="Rhea" id="RHEA-COMP:9863"/>
        <dbReference type="Rhea" id="RHEA-COMP:11604"/>
        <dbReference type="ChEBI" id="CHEBI:15378"/>
        <dbReference type="ChEBI" id="CHEBI:29999"/>
        <dbReference type="ChEBI" id="CHEBI:30616"/>
        <dbReference type="ChEBI" id="CHEBI:83421"/>
        <dbReference type="ChEBI" id="CHEBI:456216"/>
        <dbReference type="EC" id="2.7.12.2"/>
    </reaction>
</comment>
<dbReference type="InterPro" id="IPR000719">
    <property type="entry name" value="Prot_kinase_dom"/>
</dbReference>
<keyword evidence="4" id="KW-0418">Kinase</keyword>
<dbReference type="EMBL" id="CAJNON010000055">
    <property type="protein sequence ID" value="CAF0881314.1"/>
    <property type="molecule type" value="Genomic_DNA"/>
</dbReference>